<reference evidence="1 2" key="1">
    <citation type="submission" date="2015-09" db="EMBL/GenBank/DDBJ databases">
        <title>Draft Genome Sequence of the Strain BR 3267 (Bradyrhizobium yuanmingense) recommended as inoculant for cowpea in Brazil.</title>
        <authorList>
            <person name="Simoes-Araujo J.L."/>
            <person name="Zilli J.E."/>
        </authorList>
    </citation>
    <scope>NUCLEOTIDE SEQUENCE [LARGE SCALE GENOMIC DNA]</scope>
    <source>
        <strain evidence="1 2">BR3267</strain>
    </source>
</reference>
<name>A0A0R3C8T8_9BRAD</name>
<dbReference type="AlphaFoldDB" id="A0A0R3C8T8"/>
<dbReference type="Proteomes" id="UP000051380">
    <property type="component" value="Unassembled WGS sequence"/>
</dbReference>
<dbReference type="RefSeq" id="WP_057028071.1">
    <property type="nucleotide sequence ID" value="NZ_LJYF01000029.1"/>
</dbReference>
<sequence length="84" mass="9318">MVATVVLDLGLTTAQLKHRAFRRAMFSKNRTDFSEFAVNGNTSFTLRPARLAYLLDIAAEIISLLPKNNPTLTMFPQKSFISAG</sequence>
<comment type="caution">
    <text evidence="1">The sequence shown here is derived from an EMBL/GenBank/DDBJ whole genome shotgun (WGS) entry which is preliminary data.</text>
</comment>
<evidence type="ECO:0000313" key="2">
    <source>
        <dbReference type="Proteomes" id="UP000051380"/>
    </source>
</evidence>
<dbReference type="EMBL" id="LJYF01000029">
    <property type="protein sequence ID" value="KRP93967.1"/>
    <property type="molecule type" value="Genomic_DNA"/>
</dbReference>
<proteinExistence type="predicted"/>
<gene>
    <name evidence="1" type="ORF">AOQ72_22200</name>
</gene>
<organism evidence="1 2">
    <name type="scientific">Bradyrhizobium yuanmingense</name>
    <dbReference type="NCBI Taxonomy" id="108015"/>
    <lineage>
        <taxon>Bacteria</taxon>
        <taxon>Pseudomonadati</taxon>
        <taxon>Pseudomonadota</taxon>
        <taxon>Alphaproteobacteria</taxon>
        <taxon>Hyphomicrobiales</taxon>
        <taxon>Nitrobacteraceae</taxon>
        <taxon>Bradyrhizobium</taxon>
    </lineage>
</organism>
<protein>
    <submittedName>
        <fullName evidence="1">Uncharacterized protein</fullName>
    </submittedName>
</protein>
<dbReference type="OrthoDB" id="9936186at2"/>
<accession>A0A0R3C8T8</accession>
<evidence type="ECO:0000313" key="1">
    <source>
        <dbReference type="EMBL" id="KRP93967.1"/>
    </source>
</evidence>